<keyword evidence="3" id="KW-1185">Reference proteome</keyword>
<reference evidence="2 3" key="1">
    <citation type="submission" date="2019-11" db="EMBL/GenBank/DDBJ databases">
        <title>Venatorbacter sp. nov. a predator of Campylobacter and other Gram-negative bacteria.</title>
        <authorList>
            <person name="Saeedi A."/>
            <person name="Cummings N.J."/>
            <person name="Connerton I.F."/>
            <person name="Connerton P.L."/>
        </authorList>
    </citation>
    <scope>NUCLEOTIDE SEQUENCE [LARGE SCALE GENOMIC DNA]</scope>
    <source>
        <strain evidence="2">XL5</strain>
    </source>
</reference>
<dbReference type="Proteomes" id="UP000596074">
    <property type="component" value="Chromosome"/>
</dbReference>
<dbReference type="CDD" id="cd05151">
    <property type="entry name" value="ChoK-like"/>
    <property type="match status" value="1"/>
</dbReference>
<dbReference type="Gene3D" id="3.90.1200.10">
    <property type="match status" value="1"/>
</dbReference>
<dbReference type="InterPro" id="IPR011009">
    <property type="entry name" value="Kinase-like_dom_sf"/>
</dbReference>
<evidence type="ECO:0000259" key="1">
    <source>
        <dbReference type="Pfam" id="PF01636"/>
    </source>
</evidence>
<accession>A0A9X7V076</accession>
<dbReference type="InterPro" id="IPR052077">
    <property type="entry name" value="CcrZ_PhaseVar_Mediator"/>
</dbReference>
<dbReference type="RefSeq" id="WP_228345363.1">
    <property type="nucleotide sequence ID" value="NZ_CP046056.1"/>
</dbReference>
<evidence type="ECO:0000313" key="2">
    <source>
        <dbReference type="EMBL" id="QQD25296.1"/>
    </source>
</evidence>
<dbReference type="Gene3D" id="3.30.200.20">
    <property type="entry name" value="Phosphorylase Kinase, domain 1"/>
    <property type="match status" value="1"/>
</dbReference>
<dbReference type="Pfam" id="PF01636">
    <property type="entry name" value="APH"/>
    <property type="match status" value="1"/>
</dbReference>
<name>A0A9X7V076_9GAMM</name>
<evidence type="ECO:0000313" key="3">
    <source>
        <dbReference type="Proteomes" id="UP000596074"/>
    </source>
</evidence>
<dbReference type="PANTHER" id="PTHR40086">
    <property type="entry name" value="PHOSPHOTRANSFERASE YTMP-RELATED"/>
    <property type="match status" value="1"/>
</dbReference>
<dbReference type="AlphaFoldDB" id="A0A9X7V076"/>
<feature type="domain" description="Aminoglycoside phosphotransferase" evidence="1">
    <location>
        <begin position="22"/>
        <end position="239"/>
    </location>
</feature>
<protein>
    <submittedName>
        <fullName evidence="2">Phosphotransferase</fullName>
    </submittedName>
</protein>
<dbReference type="InterPro" id="IPR002575">
    <property type="entry name" value="Aminoglycoside_PTrfase"/>
</dbReference>
<sequence length="271" mass="31130">MLSILNDWEQWPFCAEQPRPEHIRPLPGGLTNQCFLLQLDGGQYVLRLEGHNSQALDINRDAEFRIHRLLASKGLTPTIRYRAPQQHYWIRDYIPGRTLQPQDLTLPRLQNMALQLRQIHQLPTPADIPVLSIGDKAAHYWDSIAAQTNHSPLLDLRPLLQSRLQGAPDARRTLCHMDPTPANWIETADGKLVLLDWEYAALGHPLWDLAALLQQTTLSPPEEAQLLHSYGVSNPQHWQFAQAQMRYLAALWYRAQGYWSDEELLPVLRSL</sequence>
<proteinExistence type="predicted"/>
<dbReference type="EMBL" id="CP046056">
    <property type="protein sequence ID" value="QQD25296.1"/>
    <property type="molecule type" value="Genomic_DNA"/>
</dbReference>
<dbReference type="PANTHER" id="PTHR40086:SF1">
    <property type="entry name" value="CELL CYCLE REGULATOR CCRZ"/>
    <property type="match status" value="1"/>
</dbReference>
<dbReference type="KEGG" id="vcw:GJQ55_12775"/>
<organism evidence="2 3">
    <name type="scientific">Venatoribacter cucullus</name>
    <dbReference type="NCBI Taxonomy" id="2661630"/>
    <lineage>
        <taxon>Bacteria</taxon>
        <taxon>Pseudomonadati</taxon>
        <taxon>Pseudomonadota</taxon>
        <taxon>Gammaproteobacteria</taxon>
        <taxon>Oceanospirillales</taxon>
        <taxon>Oceanospirillaceae</taxon>
        <taxon>Venatoribacter</taxon>
    </lineage>
</organism>
<dbReference type="SUPFAM" id="SSF56112">
    <property type="entry name" value="Protein kinase-like (PK-like)"/>
    <property type="match status" value="1"/>
</dbReference>
<gene>
    <name evidence="2" type="ORF">GJQ55_12775</name>
</gene>